<organism evidence="11 12">
    <name type="scientific">Rhodococcoides kyotonense</name>
    <dbReference type="NCBI Taxonomy" id="398843"/>
    <lineage>
        <taxon>Bacteria</taxon>
        <taxon>Bacillati</taxon>
        <taxon>Actinomycetota</taxon>
        <taxon>Actinomycetes</taxon>
        <taxon>Mycobacteriales</taxon>
        <taxon>Nocardiaceae</taxon>
        <taxon>Rhodococcoides</taxon>
    </lineage>
</organism>
<dbReference type="OrthoDB" id="3243379at2"/>
<dbReference type="Gene3D" id="3.20.20.70">
    <property type="entry name" value="Aldolase class I"/>
    <property type="match status" value="1"/>
</dbReference>
<comment type="similarity">
    <text evidence="9">Belongs to the TrpF family.</text>
</comment>
<dbReference type="GO" id="GO:0004640">
    <property type="term" value="F:phosphoribosylanthranilate isomerase activity"/>
    <property type="evidence" value="ECO:0007669"/>
    <property type="project" value="UniProtKB-UniRule"/>
</dbReference>
<evidence type="ECO:0000256" key="8">
    <source>
        <dbReference type="ARBA" id="ARBA00023235"/>
    </source>
</evidence>
<evidence type="ECO:0000256" key="5">
    <source>
        <dbReference type="ARBA" id="ARBA00022605"/>
    </source>
</evidence>
<keyword evidence="8 9" id="KW-0413">Isomerase</keyword>
<keyword evidence="5 9" id="KW-0028">Amino-acid biosynthesis</keyword>
<dbReference type="EMBL" id="FZOW01000031">
    <property type="protein sequence ID" value="SNT50964.1"/>
    <property type="molecule type" value="Genomic_DNA"/>
</dbReference>
<keyword evidence="12" id="KW-1185">Reference proteome</keyword>
<evidence type="ECO:0000256" key="1">
    <source>
        <dbReference type="ARBA" id="ARBA00001164"/>
    </source>
</evidence>
<evidence type="ECO:0000256" key="3">
    <source>
        <dbReference type="ARBA" id="ARBA00012572"/>
    </source>
</evidence>
<evidence type="ECO:0000259" key="10">
    <source>
        <dbReference type="Pfam" id="PF00697"/>
    </source>
</evidence>
<keyword evidence="6 9" id="KW-0822">Tryptophan biosynthesis</keyword>
<reference evidence="12" key="1">
    <citation type="submission" date="2017-06" db="EMBL/GenBank/DDBJ databases">
        <authorList>
            <person name="Varghese N."/>
            <person name="Submissions S."/>
        </authorList>
    </citation>
    <scope>NUCLEOTIDE SEQUENCE [LARGE SCALE GENOMIC DNA]</scope>
    <source>
        <strain evidence="12">JCM 23211</strain>
    </source>
</reference>
<dbReference type="UniPathway" id="UPA00035">
    <property type="reaction ID" value="UER00042"/>
</dbReference>
<dbReference type="STRING" id="398843.A3K89_13220"/>
<dbReference type="EC" id="5.3.1.24" evidence="3 9"/>
<protein>
    <recommendedName>
        <fullName evidence="4 9">N-(5'-phosphoribosyl)anthranilate isomerase</fullName>
        <shortName evidence="9">PRAI</shortName>
        <ecNumber evidence="3 9">5.3.1.24</ecNumber>
    </recommendedName>
</protein>
<evidence type="ECO:0000256" key="6">
    <source>
        <dbReference type="ARBA" id="ARBA00022822"/>
    </source>
</evidence>
<comment type="pathway">
    <text evidence="2 9">Amino-acid biosynthesis; L-tryptophan biosynthesis; L-tryptophan from chorismate: step 3/5.</text>
</comment>
<dbReference type="PANTHER" id="PTHR42894:SF1">
    <property type="entry name" value="N-(5'-PHOSPHORIBOSYL)ANTHRANILATE ISOMERASE"/>
    <property type="match status" value="1"/>
</dbReference>
<dbReference type="RefSeq" id="WP_089252618.1">
    <property type="nucleotide sequence ID" value="NZ_FZOW01000031.1"/>
</dbReference>
<dbReference type="HAMAP" id="MF_00135">
    <property type="entry name" value="PRAI"/>
    <property type="match status" value="1"/>
</dbReference>
<dbReference type="CDD" id="cd00405">
    <property type="entry name" value="PRAI"/>
    <property type="match status" value="1"/>
</dbReference>
<accession>A0A239N948</accession>
<sequence>MTFIKLCGFRDRSTLEVALALDVDAIGFVFAKSPRQISVDAARPLVELTAGRAEPVGVFKGATVPEILQTASDVGLKTVQVHDLASGGDVEELHRAGLTVYRAVSAGADYTSIGEDRLLIDGSTAGAGETWEWDRLDRPTRPWILAGGLGVDNVREGIAATGASGVDVSSGIESSRGVKDAALIEKFVTEVRR</sequence>
<dbReference type="InterPro" id="IPR001240">
    <property type="entry name" value="PRAI_dom"/>
</dbReference>
<dbReference type="SUPFAM" id="SSF51366">
    <property type="entry name" value="Ribulose-phoshate binding barrel"/>
    <property type="match status" value="1"/>
</dbReference>
<dbReference type="InterPro" id="IPR011060">
    <property type="entry name" value="RibuloseP-bd_barrel"/>
</dbReference>
<evidence type="ECO:0000313" key="11">
    <source>
        <dbReference type="EMBL" id="SNT50964.1"/>
    </source>
</evidence>
<evidence type="ECO:0000256" key="2">
    <source>
        <dbReference type="ARBA" id="ARBA00004664"/>
    </source>
</evidence>
<dbReference type="Proteomes" id="UP000198327">
    <property type="component" value="Unassembled WGS sequence"/>
</dbReference>
<comment type="catalytic activity">
    <reaction evidence="1 9">
        <text>N-(5-phospho-beta-D-ribosyl)anthranilate = 1-(2-carboxyphenylamino)-1-deoxy-D-ribulose 5-phosphate</text>
        <dbReference type="Rhea" id="RHEA:21540"/>
        <dbReference type="ChEBI" id="CHEBI:18277"/>
        <dbReference type="ChEBI" id="CHEBI:58613"/>
        <dbReference type="EC" id="5.3.1.24"/>
    </reaction>
</comment>
<name>A0A239N948_9NOCA</name>
<dbReference type="PANTHER" id="PTHR42894">
    <property type="entry name" value="N-(5'-PHOSPHORIBOSYL)ANTHRANILATE ISOMERASE"/>
    <property type="match status" value="1"/>
</dbReference>
<evidence type="ECO:0000256" key="7">
    <source>
        <dbReference type="ARBA" id="ARBA00023141"/>
    </source>
</evidence>
<dbReference type="InterPro" id="IPR044643">
    <property type="entry name" value="TrpF_fam"/>
</dbReference>
<gene>
    <name evidence="9" type="primary">trpF</name>
    <name evidence="11" type="ORF">SAMN05421642_13132</name>
</gene>
<dbReference type="Pfam" id="PF00697">
    <property type="entry name" value="PRAI"/>
    <property type="match status" value="1"/>
</dbReference>
<dbReference type="AlphaFoldDB" id="A0A239N948"/>
<evidence type="ECO:0000256" key="4">
    <source>
        <dbReference type="ARBA" id="ARBA00022272"/>
    </source>
</evidence>
<evidence type="ECO:0000256" key="9">
    <source>
        <dbReference type="HAMAP-Rule" id="MF_00135"/>
    </source>
</evidence>
<feature type="domain" description="N-(5'phosphoribosyl) anthranilate isomerase (PRAI)" evidence="10">
    <location>
        <begin position="5"/>
        <end position="189"/>
    </location>
</feature>
<dbReference type="GO" id="GO:0000162">
    <property type="term" value="P:L-tryptophan biosynthetic process"/>
    <property type="evidence" value="ECO:0007669"/>
    <property type="project" value="UniProtKB-UniRule"/>
</dbReference>
<evidence type="ECO:0000313" key="12">
    <source>
        <dbReference type="Proteomes" id="UP000198327"/>
    </source>
</evidence>
<dbReference type="InterPro" id="IPR013785">
    <property type="entry name" value="Aldolase_TIM"/>
</dbReference>
<proteinExistence type="inferred from homology"/>
<keyword evidence="7 9" id="KW-0057">Aromatic amino acid biosynthesis</keyword>